<protein>
    <submittedName>
        <fullName evidence="1">Uncharacterized protein</fullName>
    </submittedName>
</protein>
<gene>
    <name evidence="1" type="ORF">QWI33_09240</name>
</gene>
<comment type="caution">
    <text evidence="1">The sequence shown here is derived from an EMBL/GenBank/DDBJ whole genome shotgun (WGS) entry which is preliminary data.</text>
</comment>
<evidence type="ECO:0000313" key="2">
    <source>
        <dbReference type="Proteomes" id="UP001171902"/>
    </source>
</evidence>
<reference evidence="1" key="1">
    <citation type="submission" date="2023-06" db="EMBL/GenBank/DDBJ databases">
        <title>Gycomyces niveus sp.nov., a novel actinomycete isolated from soil in Shouguang.</title>
        <authorList>
            <person name="Yang X."/>
            <person name="Zhao J."/>
        </authorList>
    </citation>
    <scope>NUCLEOTIDE SEQUENCE</scope>
    <source>
        <strain evidence="1">NEAU C2</strain>
    </source>
</reference>
<dbReference type="Proteomes" id="UP001171902">
    <property type="component" value="Unassembled WGS sequence"/>
</dbReference>
<name>A0ABT7YMR5_9ACTN</name>
<keyword evidence="2" id="KW-1185">Reference proteome</keyword>
<proteinExistence type="predicted"/>
<dbReference type="EMBL" id="JAUEMJ010000002">
    <property type="protein sequence ID" value="MDN3239909.1"/>
    <property type="molecule type" value="Genomic_DNA"/>
</dbReference>
<sequence>MIDHLDEGNDESIIASLKTRLLLGTVDADSIAQELSAYRIQARDQAFGTTVTMNLLGEMSDIMLPPLHTDHYEDAWDKVAASVSATAAALQTRARTIAVKSLPFPTTPVGADGVQ</sequence>
<accession>A0ABT7YMR5</accession>
<dbReference type="RefSeq" id="WP_289956969.1">
    <property type="nucleotide sequence ID" value="NZ_JAUEMJ010000002.1"/>
</dbReference>
<organism evidence="1 2">
    <name type="scientific">Glycomyces tritici</name>
    <dbReference type="NCBI Taxonomy" id="2665176"/>
    <lineage>
        <taxon>Bacteria</taxon>
        <taxon>Bacillati</taxon>
        <taxon>Actinomycetota</taxon>
        <taxon>Actinomycetes</taxon>
        <taxon>Glycomycetales</taxon>
        <taxon>Glycomycetaceae</taxon>
        <taxon>Glycomyces</taxon>
    </lineage>
</organism>
<evidence type="ECO:0000313" key="1">
    <source>
        <dbReference type="EMBL" id="MDN3239909.1"/>
    </source>
</evidence>